<organism evidence="3 4">
    <name type="scientific">Bacteroides cellulosilyticus</name>
    <dbReference type="NCBI Taxonomy" id="246787"/>
    <lineage>
        <taxon>Bacteria</taxon>
        <taxon>Pseudomonadati</taxon>
        <taxon>Bacteroidota</taxon>
        <taxon>Bacteroidia</taxon>
        <taxon>Bacteroidales</taxon>
        <taxon>Bacteroidaceae</taxon>
        <taxon>Bacteroides</taxon>
    </lineage>
</organism>
<name>A0A412IKW1_9BACE</name>
<evidence type="ECO:0000256" key="2">
    <source>
        <dbReference type="SAM" id="SignalP"/>
    </source>
</evidence>
<evidence type="ECO:0000313" key="4">
    <source>
        <dbReference type="Proteomes" id="UP000283341"/>
    </source>
</evidence>
<comment type="caution">
    <text evidence="3">The sequence shown here is derived from an EMBL/GenBank/DDBJ whole genome shotgun (WGS) entry which is preliminary data.</text>
</comment>
<gene>
    <name evidence="3" type="ORF">DWX97_07285</name>
</gene>
<dbReference type="SUPFAM" id="SSF56954">
    <property type="entry name" value="Outer membrane efflux proteins (OEP)"/>
    <property type="match status" value="1"/>
</dbReference>
<reference evidence="3 4" key="1">
    <citation type="submission" date="2018-08" db="EMBL/GenBank/DDBJ databases">
        <title>A genome reference for cultivated species of the human gut microbiota.</title>
        <authorList>
            <person name="Zou Y."/>
            <person name="Xue W."/>
            <person name="Luo G."/>
        </authorList>
    </citation>
    <scope>NUCLEOTIDE SEQUENCE [LARGE SCALE GENOMIC DNA]</scope>
    <source>
        <strain evidence="3 4">AF22-3AC</strain>
    </source>
</reference>
<dbReference type="InterPro" id="IPR010131">
    <property type="entry name" value="MdtP/NodT-like"/>
</dbReference>
<dbReference type="PANTHER" id="PTHR30203:SF24">
    <property type="entry name" value="BLR4935 PROTEIN"/>
    <property type="match status" value="1"/>
</dbReference>
<dbReference type="AlphaFoldDB" id="A0A412IKW1"/>
<dbReference type="Gene3D" id="1.20.1600.10">
    <property type="entry name" value="Outer membrane efflux proteins (OEP)"/>
    <property type="match status" value="1"/>
</dbReference>
<feature type="signal peptide" evidence="2">
    <location>
        <begin position="1"/>
        <end position="25"/>
    </location>
</feature>
<feature type="chain" id="PRO_5019364403" evidence="2">
    <location>
        <begin position="26"/>
        <end position="415"/>
    </location>
</feature>
<sequence>MKMNLRYSILLVLLMAGAVCIPSLAQVRKYPQQDISFTEYLNRVGKSNLGYLAERLNVSIADAETVAQKVLPDPELEFEAGSDNFSLGLSYSLELGNKRGSRIRLARSRAELEKLLLEQGFQDLRADAADLFFEAILQRELLGVQNRSYQYMLQLSQSDSLRYAAGEITENDARQSKLEAMTLLNTVYTQEAAYQSALVMLNRYMGATADTLNIPLGDWEELSRDFALAELISAGLDNRIDLLAAQKSTEVSTREYKLTRAERRPDIGLSASYERDWHGFLPPARSAIGGVSVPLKFSNTNKGAIKAAKLRITQSEVRERDMELQIQAEIHQAWYNYEAEKKKVFQYKAGVLEDSRKVLDGMVYKYKRGETNILDVLVAQRTYNEVQQGYLETMKGYVASLVELERACGIWDICF</sequence>
<dbReference type="RefSeq" id="WP_118402263.1">
    <property type="nucleotide sequence ID" value="NZ_JADNFX010000056.1"/>
</dbReference>
<dbReference type="Proteomes" id="UP000283341">
    <property type="component" value="Unassembled WGS sequence"/>
</dbReference>
<dbReference type="Pfam" id="PF02321">
    <property type="entry name" value="OEP"/>
    <property type="match status" value="1"/>
</dbReference>
<evidence type="ECO:0000313" key="3">
    <source>
        <dbReference type="EMBL" id="RGS38285.1"/>
    </source>
</evidence>
<evidence type="ECO:0000256" key="1">
    <source>
        <dbReference type="ARBA" id="ARBA00007613"/>
    </source>
</evidence>
<dbReference type="EMBL" id="QRVJ01000004">
    <property type="protein sequence ID" value="RGS38285.1"/>
    <property type="molecule type" value="Genomic_DNA"/>
</dbReference>
<proteinExistence type="inferred from homology"/>
<dbReference type="GO" id="GO:0015562">
    <property type="term" value="F:efflux transmembrane transporter activity"/>
    <property type="evidence" value="ECO:0007669"/>
    <property type="project" value="InterPro"/>
</dbReference>
<comment type="similarity">
    <text evidence="1">Belongs to the outer membrane factor (OMF) (TC 1.B.17) family.</text>
</comment>
<accession>A0A412IKW1</accession>
<protein>
    <submittedName>
        <fullName evidence="3">TolC family protein</fullName>
    </submittedName>
</protein>
<keyword evidence="2" id="KW-0732">Signal</keyword>
<dbReference type="InterPro" id="IPR003423">
    <property type="entry name" value="OMP_efflux"/>
</dbReference>
<dbReference type="PANTHER" id="PTHR30203">
    <property type="entry name" value="OUTER MEMBRANE CATION EFFLUX PROTEIN"/>
    <property type="match status" value="1"/>
</dbReference>